<gene>
    <name evidence="1" type="ORF">CO009_03845</name>
</gene>
<dbReference type="AlphaFoldDB" id="A0A2M8GIU5"/>
<evidence type="ECO:0008006" key="3">
    <source>
        <dbReference type="Google" id="ProtNLM"/>
    </source>
</evidence>
<dbReference type="Proteomes" id="UP000228960">
    <property type="component" value="Unassembled WGS sequence"/>
</dbReference>
<organism evidence="1 2">
    <name type="scientific">Candidatus Shapirobacteria bacterium CG_4_8_14_3_um_filter_35_11</name>
    <dbReference type="NCBI Taxonomy" id="1974874"/>
    <lineage>
        <taxon>Bacteria</taxon>
        <taxon>Candidatus Shapironibacteriota</taxon>
    </lineage>
</organism>
<comment type="caution">
    <text evidence="1">The sequence shown here is derived from an EMBL/GenBank/DDBJ whole genome shotgun (WGS) entry which is preliminary data.</text>
</comment>
<evidence type="ECO:0000313" key="1">
    <source>
        <dbReference type="EMBL" id="PJC79698.1"/>
    </source>
</evidence>
<proteinExistence type="predicted"/>
<dbReference type="EMBL" id="PFQM01000124">
    <property type="protein sequence ID" value="PJC79698.1"/>
    <property type="molecule type" value="Genomic_DNA"/>
</dbReference>
<reference evidence="2" key="1">
    <citation type="submission" date="2017-09" db="EMBL/GenBank/DDBJ databases">
        <title>Depth-based differentiation of microbial function through sediment-hosted aquifers and enrichment of novel symbionts in the deep terrestrial subsurface.</title>
        <authorList>
            <person name="Probst A.J."/>
            <person name="Ladd B."/>
            <person name="Jarett J.K."/>
            <person name="Geller-Mcgrath D.E."/>
            <person name="Sieber C.M.K."/>
            <person name="Emerson J.B."/>
            <person name="Anantharaman K."/>
            <person name="Thomas B.C."/>
            <person name="Malmstrom R."/>
            <person name="Stieglmeier M."/>
            <person name="Klingl A."/>
            <person name="Woyke T."/>
            <person name="Ryan C.M."/>
            <person name="Banfield J.F."/>
        </authorList>
    </citation>
    <scope>NUCLEOTIDE SEQUENCE [LARGE SCALE GENOMIC DNA]</scope>
</reference>
<dbReference type="Pfam" id="PF12441">
    <property type="entry name" value="CopG_antitoxin"/>
    <property type="match status" value="1"/>
</dbReference>
<evidence type="ECO:0000313" key="2">
    <source>
        <dbReference type="Proteomes" id="UP000228960"/>
    </source>
</evidence>
<dbReference type="InterPro" id="IPR022148">
    <property type="entry name" value="CopG_antitoxin"/>
</dbReference>
<protein>
    <recommendedName>
        <fullName evidence="3">Antitoxin</fullName>
    </recommendedName>
</protein>
<accession>A0A2M8GIU5</accession>
<name>A0A2M8GIU5_9BACT</name>
<sequence>MKKLKKLPVFKNEDEEFEFWQKADSTDYFDWSKAKRGLMFPNLKLTSKLVTFRLPIGLVDRLKVRANQMGVPYQSLVKQILFKSLGGASF</sequence>